<comment type="subunit">
    <text evidence="4">Homodimer.</text>
</comment>
<dbReference type="EMBL" id="CP019646">
    <property type="protein sequence ID" value="AQQ71294.1"/>
    <property type="molecule type" value="Genomic_DNA"/>
</dbReference>
<comment type="pathway">
    <text evidence="2">Carbohydrate degradation; pentose phosphate pathway; D-ribose 5-phosphate from D-ribulose 5-phosphate (non-oxidative stage): step 1/1.</text>
</comment>
<dbReference type="NCBIfam" id="TIGR00689">
    <property type="entry name" value="rpiB_lacA_lacB"/>
    <property type="match status" value="1"/>
</dbReference>
<dbReference type="GO" id="GO:0009052">
    <property type="term" value="P:pentose-phosphate shunt, non-oxidative branch"/>
    <property type="evidence" value="ECO:0007669"/>
    <property type="project" value="TreeGrafter"/>
</dbReference>
<dbReference type="Gene3D" id="3.40.1400.10">
    <property type="entry name" value="Sugar-phosphate isomerase, RpiB/LacA/LacB"/>
    <property type="match status" value="1"/>
</dbReference>
<dbReference type="PIRSF" id="PIRSF005384">
    <property type="entry name" value="RpiB_LacA_B"/>
    <property type="match status" value="1"/>
</dbReference>
<feature type="binding site" evidence="9">
    <location>
        <position position="132"/>
    </location>
    <ligand>
        <name>D-ribulose 5-phosphate</name>
        <dbReference type="ChEBI" id="CHEBI:58121"/>
    </ligand>
</feature>
<dbReference type="PANTHER" id="PTHR30345:SF0">
    <property type="entry name" value="DNA DAMAGE-REPAIR_TOLERATION PROTEIN DRT102"/>
    <property type="match status" value="1"/>
</dbReference>
<dbReference type="NCBIfam" id="TIGR01120">
    <property type="entry name" value="rpiB"/>
    <property type="match status" value="1"/>
</dbReference>
<dbReference type="EC" id="5.3.1.6" evidence="5"/>
<protein>
    <recommendedName>
        <fullName evidence="6">Ribose-5-phosphate isomerase B</fullName>
        <ecNumber evidence="5">5.3.1.6</ecNumber>
    </recommendedName>
    <alternativeName>
        <fullName evidence="8">Phosphoriboisomerase B</fullName>
    </alternativeName>
</protein>
<dbReference type="Proteomes" id="UP000188181">
    <property type="component" value="Chromosome"/>
</dbReference>
<dbReference type="InterPro" id="IPR011860">
    <property type="entry name" value="Rib-5-P_Isoase_Actino"/>
</dbReference>
<dbReference type="InterPro" id="IPR036569">
    <property type="entry name" value="RpiB_LacA_LacB_sf"/>
</dbReference>
<feature type="binding site" evidence="9">
    <location>
        <position position="136"/>
    </location>
    <ligand>
        <name>D-ribulose 5-phosphate</name>
        <dbReference type="ChEBI" id="CHEBI:58121"/>
    </ligand>
</feature>
<feature type="binding site" evidence="9">
    <location>
        <begin position="8"/>
        <end position="9"/>
    </location>
    <ligand>
        <name>D-ribulose 5-phosphate</name>
        <dbReference type="ChEBI" id="CHEBI:58121"/>
    </ligand>
</feature>
<dbReference type="GO" id="GO:0019316">
    <property type="term" value="P:D-allose catabolic process"/>
    <property type="evidence" value="ECO:0007669"/>
    <property type="project" value="TreeGrafter"/>
</dbReference>
<evidence type="ECO:0000256" key="5">
    <source>
        <dbReference type="ARBA" id="ARBA00011959"/>
    </source>
</evidence>
<dbReference type="RefSeq" id="WP_146683484.1">
    <property type="nucleotide sequence ID" value="NZ_CP019646.1"/>
</dbReference>
<gene>
    <name evidence="10" type="primary">ywlF_2</name>
    <name evidence="10" type="ORF">SMSP2_01665</name>
</gene>
<name>A0A1Q2MF64_9BACT</name>
<sequence length="142" mass="15769">MKIALASDHAGYKYKEIIKEWLKSRGYEVADFGTDSEESCSYTDFIRPAAEAVAEGKCDRGIVLGGSGNGEAITANKVRGIRCALCWDLRSARLSREHNNANVLSLGQRMMSIEEAIEIVELWLSTDFEGGRHQTRIDAIEK</sequence>
<dbReference type="Pfam" id="PF02502">
    <property type="entry name" value="LacAB_rpiB"/>
    <property type="match status" value="1"/>
</dbReference>
<dbReference type="KEGG" id="pbas:SMSP2_01665"/>
<dbReference type="OrthoDB" id="1778624at2"/>
<evidence type="ECO:0000256" key="9">
    <source>
        <dbReference type="PIRSR" id="PIRSR005384-2"/>
    </source>
</evidence>
<evidence type="ECO:0000256" key="4">
    <source>
        <dbReference type="ARBA" id="ARBA00011738"/>
    </source>
</evidence>
<feature type="binding site" evidence="9">
    <location>
        <position position="99"/>
    </location>
    <ligand>
        <name>D-ribulose 5-phosphate</name>
        <dbReference type="ChEBI" id="CHEBI:58121"/>
    </ligand>
</feature>
<evidence type="ECO:0000256" key="2">
    <source>
        <dbReference type="ARBA" id="ARBA00004988"/>
    </source>
</evidence>
<proteinExistence type="inferred from homology"/>
<accession>A0A1Q2MF64</accession>
<dbReference type="AlphaFoldDB" id="A0A1Q2MF64"/>
<evidence type="ECO:0000313" key="10">
    <source>
        <dbReference type="EMBL" id="AQQ71294.1"/>
    </source>
</evidence>
<evidence type="ECO:0000256" key="6">
    <source>
        <dbReference type="ARBA" id="ARBA00014007"/>
    </source>
</evidence>
<dbReference type="STRING" id="1851148.SMSP2_01665"/>
<dbReference type="InterPro" id="IPR004785">
    <property type="entry name" value="RpiB"/>
</dbReference>
<comment type="similarity">
    <text evidence="3">Belongs to the LacAB/RpiB family.</text>
</comment>
<dbReference type="NCBIfam" id="NF004051">
    <property type="entry name" value="PRK05571.1"/>
    <property type="match status" value="1"/>
</dbReference>
<feature type="binding site" evidence="9">
    <location>
        <position position="109"/>
    </location>
    <ligand>
        <name>D-ribulose 5-phosphate</name>
        <dbReference type="ChEBI" id="CHEBI:58121"/>
    </ligand>
</feature>
<keyword evidence="11" id="KW-1185">Reference proteome</keyword>
<evidence type="ECO:0000313" key="11">
    <source>
        <dbReference type="Proteomes" id="UP000188181"/>
    </source>
</evidence>
<reference evidence="11" key="1">
    <citation type="submission" date="2017-02" db="EMBL/GenBank/DDBJ databases">
        <title>Comparative genomics and description of representatives of a novel lineage of planctomycetes thriving in anoxic sediments.</title>
        <authorList>
            <person name="Spring S."/>
            <person name="Bunk B."/>
            <person name="Sproer C."/>
        </authorList>
    </citation>
    <scope>NUCLEOTIDE SEQUENCE [LARGE SCALE GENOMIC DNA]</scope>
    <source>
        <strain evidence="11">SM-Chi-D1</strain>
    </source>
</reference>
<comment type="catalytic activity">
    <reaction evidence="1">
        <text>aldehydo-D-ribose 5-phosphate = D-ribulose 5-phosphate</text>
        <dbReference type="Rhea" id="RHEA:14657"/>
        <dbReference type="ChEBI" id="CHEBI:58121"/>
        <dbReference type="ChEBI" id="CHEBI:58273"/>
        <dbReference type="EC" id="5.3.1.6"/>
    </reaction>
</comment>
<keyword evidence="7 10" id="KW-0413">Isomerase</keyword>
<dbReference type="GO" id="GO:0004751">
    <property type="term" value="F:ribose-5-phosphate isomerase activity"/>
    <property type="evidence" value="ECO:0007669"/>
    <property type="project" value="UniProtKB-EC"/>
</dbReference>
<dbReference type="PANTHER" id="PTHR30345">
    <property type="entry name" value="RIBOSE-5-PHOSPHATE ISOMERASE B"/>
    <property type="match status" value="1"/>
</dbReference>
<evidence type="ECO:0000256" key="1">
    <source>
        <dbReference type="ARBA" id="ARBA00001713"/>
    </source>
</evidence>
<dbReference type="SUPFAM" id="SSF89623">
    <property type="entry name" value="Ribose/Galactose isomerase RpiB/AlsB"/>
    <property type="match status" value="1"/>
</dbReference>
<evidence type="ECO:0000256" key="3">
    <source>
        <dbReference type="ARBA" id="ARBA00008754"/>
    </source>
</evidence>
<organism evidence="10 11">
    <name type="scientific">Limihaloglobus sulfuriphilus</name>
    <dbReference type="NCBI Taxonomy" id="1851148"/>
    <lineage>
        <taxon>Bacteria</taxon>
        <taxon>Pseudomonadati</taxon>
        <taxon>Planctomycetota</taxon>
        <taxon>Phycisphaerae</taxon>
        <taxon>Sedimentisphaerales</taxon>
        <taxon>Sedimentisphaeraceae</taxon>
        <taxon>Limihaloglobus</taxon>
    </lineage>
</organism>
<evidence type="ECO:0000256" key="7">
    <source>
        <dbReference type="ARBA" id="ARBA00023235"/>
    </source>
</evidence>
<evidence type="ECO:0000256" key="8">
    <source>
        <dbReference type="ARBA" id="ARBA00032117"/>
    </source>
</evidence>
<feature type="binding site" evidence="9">
    <location>
        <begin position="66"/>
        <end position="70"/>
    </location>
    <ligand>
        <name>D-ribulose 5-phosphate</name>
        <dbReference type="ChEBI" id="CHEBI:58121"/>
    </ligand>
</feature>
<dbReference type="NCBIfam" id="TIGR02133">
    <property type="entry name" value="RPI_actino"/>
    <property type="match status" value="1"/>
</dbReference>
<dbReference type="InterPro" id="IPR003500">
    <property type="entry name" value="RpiB_LacA_LacB"/>
</dbReference>